<gene>
    <name evidence="3" type="ORF">FF011L_34810</name>
</gene>
<evidence type="ECO:0000313" key="4">
    <source>
        <dbReference type="Proteomes" id="UP000320672"/>
    </source>
</evidence>
<protein>
    <submittedName>
        <fullName evidence="3">Uncharacterized protein</fullName>
    </submittedName>
</protein>
<evidence type="ECO:0000313" key="3">
    <source>
        <dbReference type="EMBL" id="QDS94701.1"/>
    </source>
</evidence>
<name>A0A517MIJ0_9BACT</name>
<reference evidence="3 4" key="1">
    <citation type="submission" date="2019-02" db="EMBL/GenBank/DDBJ databases">
        <title>Deep-cultivation of Planctomycetes and their phenomic and genomic characterization uncovers novel biology.</title>
        <authorList>
            <person name="Wiegand S."/>
            <person name="Jogler M."/>
            <person name="Boedeker C."/>
            <person name="Pinto D."/>
            <person name="Vollmers J."/>
            <person name="Rivas-Marin E."/>
            <person name="Kohn T."/>
            <person name="Peeters S.H."/>
            <person name="Heuer A."/>
            <person name="Rast P."/>
            <person name="Oberbeckmann S."/>
            <person name="Bunk B."/>
            <person name="Jeske O."/>
            <person name="Meyerdierks A."/>
            <person name="Storesund J.E."/>
            <person name="Kallscheuer N."/>
            <person name="Luecker S."/>
            <person name="Lage O.M."/>
            <person name="Pohl T."/>
            <person name="Merkel B.J."/>
            <person name="Hornburger P."/>
            <person name="Mueller R.-W."/>
            <person name="Bruemmer F."/>
            <person name="Labrenz M."/>
            <person name="Spormann A.M."/>
            <person name="Op den Camp H."/>
            <person name="Overmann J."/>
            <person name="Amann R."/>
            <person name="Jetten M.S.M."/>
            <person name="Mascher T."/>
            <person name="Medema M.H."/>
            <person name="Devos D.P."/>
            <person name="Kaster A.-K."/>
            <person name="Ovreas L."/>
            <person name="Rohde M."/>
            <person name="Galperin M.Y."/>
            <person name="Jogler C."/>
        </authorList>
    </citation>
    <scope>NUCLEOTIDE SEQUENCE [LARGE SCALE GENOMIC DNA]</scope>
    <source>
        <strain evidence="3 4">FF011L</strain>
    </source>
</reference>
<dbReference type="EMBL" id="CP036262">
    <property type="protein sequence ID" value="QDS94701.1"/>
    <property type="molecule type" value="Genomic_DNA"/>
</dbReference>
<dbReference type="InterPro" id="IPR017850">
    <property type="entry name" value="Alkaline_phosphatase_core_sf"/>
</dbReference>
<sequence>MESLRVGPLILKVPKSADSSVKTGAWDQVVSLTDFYPTLLDRCGLPPNDDVVGSSLKPLLDNPSEPWEYPAFTFKEDDHKSVQFGFPRYIEYDDGSMDL</sequence>
<dbReference type="GO" id="GO:0008484">
    <property type="term" value="F:sulfuric ester hydrolase activity"/>
    <property type="evidence" value="ECO:0007669"/>
    <property type="project" value="TreeGrafter"/>
</dbReference>
<dbReference type="PANTHER" id="PTHR45953:SF1">
    <property type="entry name" value="IDURONATE 2-SULFATASE"/>
    <property type="match status" value="1"/>
</dbReference>
<keyword evidence="4" id="KW-1185">Reference proteome</keyword>
<organism evidence="3 4">
    <name type="scientific">Roseimaritima multifibrata</name>
    <dbReference type="NCBI Taxonomy" id="1930274"/>
    <lineage>
        <taxon>Bacteria</taxon>
        <taxon>Pseudomonadati</taxon>
        <taxon>Planctomycetota</taxon>
        <taxon>Planctomycetia</taxon>
        <taxon>Pirellulales</taxon>
        <taxon>Pirellulaceae</taxon>
        <taxon>Roseimaritima</taxon>
    </lineage>
</organism>
<evidence type="ECO:0000256" key="1">
    <source>
        <dbReference type="ARBA" id="ARBA00022723"/>
    </source>
</evidence>
<keyword evidence="2" id="KW-0378">Hydrolase</keyword>
<dbReference type="GO" id="GO:0046872">
    <property type="term" value="F:metal ion binding"/>
    <property type="evidence" value="ECO:0007669"/>
    <property type="project" value="UniProtKB-KW"/>
</dbReference>
<evidence type="ECO:0000256" key="2">
    <source>
        <dbReference type="ARBA" id="ARBA00022801"/>
    </source>
</evidence>
<keyword evidence="1" id="KW-0479">Metal-binding</keyword>
<dbReference type="GO" id="GO:0005737">
    <property type="term" value="C:cytoplasm"/>
    <property type="evidence" value="ECO:0007669"/>
    <property type="project" value="TreeGrafter"/>
</dbReference>
<dbReference type="AlphaFoldDB" id="A0A517MIJ0"/>
<dbReference type="SUPFAM" id="SSF53649">
    <property type="entry name" value="Alkaline phosphatase-like"/>
    <property type="match status" value="1"/>
</dbReference>
<accession>A0A517MIJ0</accession>
<dbReference type="PANTHER" id="PTHR45953">
    <property type="entry name" value="IDURONATE 2-SULFATASE"/>
    <property type="match status" value="1"/>
</dbReference>
<dbReference type="Proteomes" id="UP000320672">
    <property type="component" value="Chromosome"/>
</dbReference>
<dbReference type="Gene3D" id="3.40.720.10">
    <property type="entry name" value="Alkaline Phosphatase, subunit A"/>
    <property type="match status" value="1"/>
</dbReference>
<proteinExistence type="predicted"/>
<dbReference type="KEGG" id="rml:FF011L_34810"/>